<sequence length="428" mass="43900">MNGNDRGEGDGWPAADDVVSLADVRAARGRLEGVVHRTPLDTSRTLADLSGAASVGLKLENVQRTGSFKIRGAYNRMAGLSDAEREAGVVAASAGNHAQGVALAGRLLDVDATVVVPEVTPAAKVEATRGYGAEVVVEGDIYERSYERALEIAEESGRAFVHPFDDAAVIAGQGTAGLELAEQYPDLDTVVVPIGGGGLISGVATAMGALDDDVRVVGVQPEGALHAKPSLAADRIRELPDVDTVAEGIADTRMLESTFAVARERVDEVVAVTDRELAVAVTLLAERAKTVAESAGAAGVAALLSDEPDVSGERVGVLVSGGNVNLAEHAELARTGLGELGRYAEARLAVDGWPTAVADVVETVEAEGAELDALERARRGADDRPNRVPVTVGLEGSGPGHLADVLAALDALDDVAVVDADGPAADRA</sequence>
<name>A0A7D5Q972_9EURY</name>
<keyword evidence="4" id="KW-0663">Pyridoxal phosphate</keyword>
<dbReference type="InterPro" id="IPR005789">
    <property type="entry name" value="Thr_deHydtase_catblc"/>
</dbReference>
<dbReference type="GO" id="GO:0004794">
    <property type="term" value="F:threonine deaminase activity"/>
    <property type="evidence" value="ECO:0007669"/>
    <property type="project" value="UniProtKB-EC"/>
</dbReference>
<dbReference type="FunFam" id="3.40.50.1100:FF:000007">
    <property type="entry name" value="L-threonine dehydratase catabolic TdcB"/>
    <property type="match status" value="1"/>
</dbReference>
<evidence type="ECO:0000313" key="7">
    <source>
        <dbReference type="EMBL" id="QLG60519.1"/>
    </source>
</evidence>
<dbReference type="GO" id="GO:0006567">
    <property type="term" value="P:L-threonine catabolic process"/>
    <property type="evidence" value="ECO:0007669"/>
    <property type="project" value="InterPro"/>
</dbReference>
<evidence type="ECO:0000256" key="1">
    <source>
        <dbReference type="ARBA" id="ARBA00001933"/>
    </source>
</evidence>
<evidence type="ECO:0000313" key="8">
    <source>
        <dbReference type="Proteomes" id="UP000509626"/>
    </source>
</evidence>
<dbReference type="InterPro" id="IPR050147">
    <property type="entry name" value="Ser/Thr_Dehydratase"/>
</dbReference>
<dbReference type="GO" id="GO:0006565">
    <property type="term" value="P:L-serine catabolic process"/>
    <property type="evidence" value="ECO:0007669"/>
    <property type="project" value="TreeGrafter"/>
</dbReference>
<dbReference type="GO" id="GO:0003941">
    <property type="term" value="F:L-serine ammonia-lyase activity"/>
    <property type="evidence" value="ECO:0007669"/>
    <property type="project" value="TreeGrafter"/>
</dbReference>
<evidence type="ECO:0000256" key="3">
    <source>
        <dbReference type="ARBA" id="ARBA00012096"/>
    </source>
</evidence>
<dbReference type="NCBIfam" id="TIGR01127">
    <property type="entry name" value="ilvA_1Cterm"/>
    <property type="match status" value="1"/>
</dbReference>
<comment type="cofactor">
    <cofactor evidence="1">
        <name>pyridoxal 5'-phosphate</name>
        <dbReference type="ChEBI" id="CHEBI:597326"/>
    </cofactor>
</comment>
<dbReference type="InterPro" id="IPR001926">
    <property type="entry name" value="TrpB-like_PALP"/>
</dbReference>
<dbReference type="InterPro" id="IPR036052">
    <property type="entry name" value="TrpB-like_PALP_sf"/>
</dbReference>
<dbReference type="GO" id="GO:0030170">
    <property type="term" value="F:pyridoxal phosphate binding"/>
    <property type="evidence" value="ECO:0007669"/>
    <property type="project" value="InterPro"/>
</dbReference>
<proteinExistence type="inferred from homology"/>
<dbReference type="GeneID" id="56036123"/>
<dbReference type="Proteomes" id="UP000509626">
    <property type="component" value="Chromosome"/>
</dbReference>
<protein>
    <recommendedName>
        <fullName evidence="3">threonine ammonia-lyase</fullName>
        <ecNumber evidence="3">4.3.1.19</ecNumber>
    </recommendedName>
</protein>
<dbReference type="EMBL" id="CP058579">
    <property type="protein sequence ID" value="QLG60519.1"/>
    <property type="molecule type" value="Genomic_DNA"/>
</dbReference>
<reference evidence="7 8" key="1">
    <citation type="submission" date="2020-06" db="EMBL/GenBank/DDBJ databases">
        <title>NJ-3-1, isolated from saline soil.</title>
        <authorList>
            <person name="Cui H.L."/>
            <person name="Shi X."/>
        </authorList>
    </citation>
    <scope>NUCLEOTIDE SEQUENCE [LARGE SCALE GENOMIC DNA]</scope>
    <source>
        <strain evidence="7 8">NJ-3-1</strain>
    </source>
</reference>
<accession>A0A7D5Q972</accession>
<dbReference type="SUPFAM" id="SSF53686">
    <property type="entry name" value="Tryptophan synthase beta subunit-like PLP-dependent enzymes"/>
    <property type="match status" value="1"/>
</dbReference>
<dbReference type="InterPro" id="IPR000634">
    <property type="entry name" value="Ser/Thr_deHydtase_PyrdxlP-BS"/>
</dbReference>
<dbReference type="Pfam" id="PF00291">
    <property type="entry name" value="PALP"/>
    <property type="match status" value="1"/>
</dbReference>
<dbReference type="PANTHER" id="PTHR48078:SF6">
    <property type="entry name" value="L-THREONINE DEHYDRATASE CATABOLIC TDCB"/>
    <property type="match status" value="1"/>
</dbReference>
<evidence type="ECO:0000256" key="4">
    <source>
        <dbReference type="ARBA" id="ARBA00022898"/>
    </source>
</evidence>
<dbReference type="FunFam" id="3.40.50.1100:FF:000005">
    <property type="entry name" value="Threonine dehydratase catabolic"/>
    <property type="match status" value="1"/>
</dbReference>
<evidence type="ECO:0000256" key="2">
    <source>
        <dbReference type="ARBA" id="ARBA00010869"/>
    </source>
</evidence>
<comment type="similarity">
    <text evidence="2">Belongs to the serine/threonine dehydratase family.</text>
</comment>
<organism evidence="7 8">
    <name type="scientific">Halorarum salinum</name>
    <dbReference type="NCBI Taxonomy" id="2743089"/>
    <lineage>
        <taxon>Archaea</taxon>
        <taxon>Methanobacteriati</taxon>
        <taxon>Methanobacteriota</taxon>
        <taxon>Stenosarchaea group</taxon>
        <taxon>Halobacteria</taxon>
        <taxon>Halobacteriales</taxon>
        <taxon>Haloferacaceae</taxon>
        <taxon>Halorarum</taxon>
    </lineage>
</organism>
<dbReference type="CDD" id="cd01562">
    <property type="entry name" value="Thr-dehyd"/>
    <property type="match status" value="1"/>
</dbReference>
<keyword evidence="8" id="KW-1185">Reference proteome</keyword>
<feature type="domain" description="Tryptophan synthase beta chain-like PALP" evidence="6">
    <location>
        <begin position="34"/>
        <end position="321"/>
    </location>
</feature>
<dbReference type="GO" id="GO:0009097">
    <property type="term" value="P:isoleucine biosynthetic process"/>
    <property type="evidence" value="ECO:0007669"/>
    <property type="project" value="TreeGrafter"/>
</dbReference>
<evidence type="ECO:0000256" key="5">
    <source>
        <dbReference type="ARBA" id="ARBA00023239"/>
    </source>
</evidence>
<dbReference type="Gene3D" id="3.40.50.1100">
    <property type="match status" value="2"/>
</dbReference>
<dbReference type="PANTHER" id="PTHR48078">
    <property type="entry name" value="THREONINE DEHYDRATASE, MITOCHONDRIAL-RELATED"/>
    <property type="match status" value="1"/>
</dbReference>
<dbReference type="AlphaFoldDB" id="A0A7D5Q972"/>
<dbReference type="PROSITE" id="PS00165">
    <property type="entry name" value="DEHYDRATASE_SER_THR"/>
    <property type="match status" value="1"/>
</dbReference>
<keyword evidence="5 7" id="KW-0456">Lyase</keyword>
<dbReference type="RefSeq" id="WP_179267105.1">
    <property type="nucleotide sequence ID" value="NZ_CP058579.1"/>
</dbReference>
<gene>
    <name evidence="7" type="ORF">HUG12_01650</name>
</gene>
<evidence type="ECO:0000259" key="6">
    <source>
        <dbReference type="Pfam" id="PF00291"/>
    </source>
</evidence>
<dbReference type="EC" id="4.3.1.19" evidence="3"/>
<dbReference type="KEGG" id="halu:HUG12_01650"/>